<accession>A0A1W0D5Q8</accession>
<protein>
    <submittedName>
        <fullName evidence="1">Uncharacterized protein</fullName>
    </submittedName>
</protein>
<dbReference type="RefSeq" id="WP_081554907.1">
    <property type="nucleotide sequence ID" value="NZ_MUKV01000005.1"/>
</dbReference>
<evidence type="ECO:0000313" key="1">
    <source>
        <dbReference type="EMBL" id="OQS42326.1"/>
    </source>
</evidence>
<proteinExistence type="predicted"/>
<sequence length="81" mass="8787">MSEDLNVLAGNEDGLTAGVTISQDELAKSIARILYEYAGQGVSETRGMVVKRRIASAVAELTQIVLFNTRHPEQVVLENQA</sequence>
<dbReference type="EMBL" id="MUKV01000005">
    <property type="protein sequence ID" value="OQS42326.1"/>
    <property type="molecule type" value="Genomic_DNA"/>
</dbReference>
<evidence type="ECO:0000313" key="2">
    <source>
        <dbReference type="Proteomes" id="UP000192721"/>
    </source>
</evidence>
<dbReference type="Proteomes" id="UP000192721">
    <property type="component" value="Unassembled WGS sequence"/>
</dbReference>
<reference evidence="1 2" key="1">
    <citation type="submission" date="2017-02" db="EMBL/GenBank/DDBJ databases">
        <title>Chromobacterium haemolyticum H5244.</title>
        <authorList>
            <person name="Gulvik C.A."/>
        </authorList>
    </citation>
    <scope>NUCLEOTIDE SEQUENCE [LARGE SCALE GENOMIC DNA]</scope>
    <source>
        <strain evidence="1 2">H5244</strain>
    </source>
</reference>
<comment type="caution">
    <text evidence="1">The sequence shown here is derived from an EMBL/GenBank/DDBJ whole genome shotgun (WGS) entry which is preliminary data.</text>
</comment>
<organism evidence="1 2">
    <name type="scientific">Chromobacterium haemolyticum</name>
    <dbReference type="NCBI Taxonomy" id="394935"/>
    <lineage>
        <taxon>Bacteria</taxon>
        <taxon>Pseudomonadati</taxon>
        <taxon>Pseudomonadota</taxon>
        <taxon>Betaproteobacteria</taxon>
        <taxon>Neisseriales</taxon>
        <taxon>Chromobacteriaceae</taxon>
        <taxon>Chromobacterium</taxon>
    </lineage>
</organism>
<dbReference type="AlphaFoldDB" id="A0A1W0D5Q8"/>
<name>A0A1W0D5Q8_9NEIS</name>
<gene>
    <name evidence="1" type="ORF">B0T45_05930</name>
</gene>